<evidence type="ECO:0000259" key="2">
    <source>
        <dbReference type="Pfam" id="PF08327"/>
    </source>
</evidence>
<evidence type="ECO:0000256" key="1">
    <source>
        <dbReference type="ARBA" id="ARBA00006817"/>
    </source>
</evidence>
<protein>
    <submittedName>
        <fullName evidence="3">SRPBCC domain-containing protein</fullName>
    </submittedName>
</protein>
<sequence length="152" mass="16806">MADIIHRAGIKAAVAKVYAALATVEGVAGWWSREASGVSSPGNVIELIFNTPTGEVLGVIKFEVTSMIPDKQVVWRFISGPDEWVGTHASFDLYQDGDYTIVLFAHRHWAEPVEFMAHCSTKWATFLMSLKALVETGQGHPSPDDFKIDNWN</sequence>
<dbReference type="InterPro" id="IPR013538">
    <property type="entry name" value="ASHA1/2-like_C"/>
</dbReference>
<feature type="domain" description="Activator of Hsp90 ATPase homologue 1/2-like C-terminal" evidence="2">
    <location>
        <begin position="12"/>
        <end position="135"/>
    </location>
</feature>
<keyword evidence="4" id="KW-1185">Reference proteome</keyword>
<dbReference type="RefSeq" id="WP_379029375.1">
    <property type="nucleotide sequence ID" value="NZ_JBHTLN010000001.1"/>
</dbReference>
<evidence type="ECO:0000313" key="3">
    <source>
        <dbReference type="EMBL" id="MFD1121104.1"/>
    </source>
</evidence>
<reference evidence="4" key="1">
    <citation type="journal article" date="2019" name="Int. J. Syst. Evol. Microbiol.">
        <title>The Global Catalogue of Microorganisms (GCM) 10K type strain sequencing project: providing services to taxonomists for standard genome sequencing and annotation.</title>
        <authorList>
            <consortium name="The Broad Institute Genomics Platform"/>
            <consortium name="The Broad Institute Genome Sequencing Center for Infectious Disease"/>
            <person name="Wu L."/>
            <person name="Ma J."/>
        </authorList>
    </citation>
    <scope>NUCLEOTIDE SEQUENCE [LARGE SCALE GENOMIC DNA]</scope>
    <source>
        <strain evidence="4">CCUG 58411</strain>
    </source>
</reference>
<comment type="caution">
    <text evidence="3">The sequence shown here is derived from an EMBL/GenBank/DDBJ whole genome shotgun (WGS) entry which is preliminary data.</text>
</comment>
<name>A0ABW3P4L3_9PROT</name>
<dbReference type="Gene3D" id="3.30.530.20">
    <property type="match status" value="1"/>
</dbReference>
<evidence type="ECO:0000313" key="4">
    <source>
        <dbReference type="Proteomes" id="UP001597206"/>
    </source>
</evidence>
<dbReference type="Proteomes" id="UP001597206">
    <property type="component" value="Unassembled WGS sequence"/>
</dbReference>
<dbReference type="EMBL" id="JBHTLN010000001">
    <property type="protein sequence ID" value="MFD1121104.1"/>
    <property type="molecule type" value="Genomic_DNA"/>
</dbReference>
<dbReference type="InterPro" id="IPR023393">
    <property type="entry name" value="START-like_dom_sf"/>
</dbReference>
<proteinExistence type="inferred from homology"/>
<comment type="similarity">
    <text evidence="1">Belongs to the AHA1 family.</text>
</comment>
<dbReference type="Pfam" id="PF08327">
    <property type="entry name" value="AHSA1"/>
    <property type="match status" value="1"/>
</dbReference>
<dbReference type="SUPFAM" id="SSF55961">
    <property type="entry name" value="Bet v1-like"/>
    <property type="match status" value="1"/>
</dbReference>
<gene>
    <name evidence="3" type="ORF">ACFQ2T_01185</name>
</gene>
<organism evidence="3 4">
    <name type="scientific">Methylophilus flavus</name>
    <dbReference type="NCBI Taxonomy" id="640084"/>
    <lineage>
        <taxon>Bacteria</taxon>
        <taxon>Pseudomonadati</taxon>
        <taxon>Pseudomonadota</taxon>
        <taxon>Betaproteobacteria</taxon>
        <taxon>Nitrosomonadales</taxon>
        <taxon>Methylophilaceae</taxon>
        <taxon>Methylophilus</taxon>
    </lineage>
</organism>
<accession>A0ABW3P4L3</accession>
<dbReference type="CDD" id="cd07814">
    <property type="entry name" value="SRPBCC_CalC_Aha1-like"/>
    <property type="match status" value="1"/>
</dbReference>